<dbReference type="Gene3D" id="3.90.80.10">
    <property type="entry name" value="Inorganic pyrophosphatase"/>
    <property type="match status" value="1"/>
</dbReference>
<dbReference type="PANTHER" id="PTHR10286">
    <property type="entry name" value="INORGANIC PYROPHOSPHATASE"/>
    <property type="match status" value="1"/>
</dbReference>
<dbReference type="InterPro" id="IPR008162">
    <property type="entry name" value="Pyrophosphatase"/>
</dbReference>
<dbReference type="Pfam" id="PF00719">
    <property type="entry name" value="Pyrophosphatase"/>
    <property type="match status" value="1"/>
</dbReference>
<evidence type="ECO:0000256" key="4">
    <source>
        <dbReference type="ARBA" id="ARBA00022801"/>
    </source>
</evidence>
<reference evidence="7" key="1">
    <citation type="submission" date="2017-08" db="EMBL/GenBank/DDBJ databases">
        <title>A dynamic microbial community with high functional redundancy inhabits the cold, oxic subseafloor aquifer.</title>
        <authorList>
            <person name="Tully B.J."/>
            <person name="Wheat C.G."/>
            <person name="Glazer B.T."/>
            <person name="Huber J.A."/>
        </authorList>
    </citation>
    <scope>NUCLEOTIDE SEQUENCE [LARGE SCALE GENOMIC DNA]</scope>
</reference>
<comment type="cofactor">
    <cofactor evidence="1">
        <name>Mg(2+)</name>
        <dbReference type="ChEBI" id="CHEBI:18420"/>
    </cofactor>
</comment>
<dbReference type="CDD" id="cd00412">
    <property type="entry name" value="pyrophosphatase"/>
    <property type="match status" value="1"/>
</dbReference>
<dbReference type="Proteomes" id="UP000218172">
    <property type="component" value="Unassembled WGS sequence"/>
</dbReference>
<gene>
    <name evidence="6" type="ORF">COC19_02225</name>
</gene>
<dbReference type="SUPFAM" id="SSF50324">
    <property type="entry name" value="Inorganic pyrophosphatase"/>
    <property type="match status" value="1"/>
</dbReference>
<dbReference type="NCBIfam" id="NF001886">
    <property type="entry name" value="PRK00642.1"/>
    <property type="match status" value="1"/>
</dbReference>
<dbReference type="GO" id="GO:0000287">
    <property type="term" value="F:magnesium ion binding"/>
    <property type="evidence" value="ECO:0007669"/>
    <property type="project" value="InterPro"/>
</dbReference>
<evidence type="ECO:0000256" key="3">
    <source>
        <dbReference type="ARBA" id="ARBA00022723"/>
    </source>
</evidence>
<dbReference type="GO" id="GO:0005737">
    <property type="term" value="C:cytoplasm"/>
    <property type="evidence" value="ECO:0007669"/>
    <property type="project" value="InterPro"/>
</dbReference>
<evidence type="ECO:0000256" key="1">
    <source>
        <dbReference type="ARBA" id="ARBA00001946"/>
    </source>
</evidence>
<organism evidence="6 7">
    <name type="scientific">SAR86 cluster bacterium</name>
    <dbReference type="NCBI Taxonomy" id="2030880"/>
    <lineage>
        <taxon>Bacteria</taxon>
        <taxon>Pseudomonadati</taxon>
        <taxon>Pseudomonadota</taxon>
        <taxon>Gammaproteobacteria</taxon>
        <taxon>SAR86 cluster</taxon>
    </lineage>
</organism>
<protein>
    <recommendedName>
        <fullName evidence="2">inorganic diphosphatase</fullName>
        <ecNumber evidence="2">3.6.1.1</ecNumber>
    </recommendedName>
</protein>
<name>A0A2A4MRK5_9GAMM</name>
<keyword evidence="4 6" id="KW-0378">Hydrolase</keyword>
<proteinExistence type="predicted"/>
<dbReference type="AlphaFoldDB" id="A0A2A4MRK5"/>
<keyword evidence="5" id="KW-0460">Magnesium</keyword>
<dbReference type="EMBL" id="NVQR01000032">
    <property type="protein sequence ID" value="PCH62879.1"/>
    <property type="molecule type" value="Genomic_DNA"/>
</dbReference>
<keyword evidence="3" id="KW-0479">Metal-binding</keyword>
<evidence type="ECO:0000313" key="6">
    <source>
        <dbReference type="EMBL" id="PCH62879.1"/>
    </source>
</evidence>
<evidence type="ECO:0000256" key="2">
    <source>
        <dbReference type="ARBA" id="ARBA00012146"/>
    </source>
</evidence>
<evidence type="ECO:0000313" key="7">
    <source>
        <dbReference type="Proteomes" id="UP000218172"/>
    </source>
</evidence>
<dbReference type="GO" id="GO:0006796">
    <property type="term" value="P:phosphate-containing compound metabolic process"/>
    <property type="evidence" value="ECO:0007669"/>
    <property type="project" value="InterPro"/>
</dbReference>
<dbReference type="GO" id="GO:0004427">
    <property type="term" value="F:inorganic diphosphate phosphatase activity"/>
    <property type="evidence" value="ECO:0007669"/>
    <property type="project" value="UniProtKB-EC"/>
</dbReference>
<evidence type="ECO:0000256" key="5">
    <source>
        <dbReference type="ARBA" id="ARBA00022842"/>
    </source>
</evidence>
<dbReference type="InterPro" id="IPR036649">
    <property type="entry name" value="Pyrophosphatase_sf"/>
</dbReference>
<dbReference type="EC" id="3.6.1.1" evidence="2"/>
<sequence>MKSFPNPFYRWRPHPWHGLDVGPDVPRLVHAFIEICPFDLVKYEVDKTTGYLRVDRPQRSSSQHPTLYGFIPQTYCGARVAALMGDASRGDHDPLDICVISERPISKTEIILNAKVVGGLPMLDGGEADDKIIAVLENDPLFGEVDDISDLPSALIDRMHHYFMTYKLMPGEENHVSIGDAYGYDHAKLVIEASIEDYKTEYGS</sequence>
<comment type="caution">
    <text evidence="6">The sequence shown here is derived from an EMBL/GenBank/DDBJ whole genome shotgun (WGS) entry which is preliminary data.</text>
</comment>
<accession>A0A2A4MRK5</accession>